<evidence type="ECO:0000256" key="5">
    <source>
        <dbReference type="ARBA" id="ARBA00022801"/>
    </source>
</evidence>
<dbReference type="PRINTS" id="PR00599">
    <property type="entry name" value="MAPEPTIDASE"/>
</dbReference>
<evidence type="ECO:0000259" key="8">
    <source>
        <dbReference type="Pfam" id="PF00557"/>
    </source>
</evidence>
<dbReference type="GO" id="GO:0046872">
    <property type="term" value="F:metal ion binding"/>
    <property type="evidence" value="ECO:0007669"/>
    <property type="project" value="UniProtKB-UniRule"/>
</dbReference>
<dbReference type="AlphaFoldDB" id="A0A1I3HHC4"/>
<organism evidence="9 10">
    <name type="scientific">Tindallia magadiensis</name>
    <dbReference type="NCBI Taxonomy" id="69895"/>
    <lineage>
        <taxon>Bacteria</taxon>
        <taxon>Bacillati</taxon>
        <taxon>Bacillota</taxon>
        <taxon>Clostridia</taxon>
        <taxon>Peptostreptococcales</taxon>
        <taxon>Tindalliaceae</taxon>
        <taxon>Tindallia</taxon>
    </lineage>
</organism>
<dbReference type="InterPro" id="IPR036005">
    <property type="entry name" value="Creatinase/aminopeptidase-like"/>
</dbReference>
<feature type="domain" description="Peptidase M24" evidence="8">
    <location>
        <begin position="12"/>
        <end position="239"/>
    </location>
</feature>
<comment type="cofactor">
    <cofactor evidence="6">
        <name>Co(2+)</name>
        <dbReference type="ChEBI" id="CHEBI:48828"/>
    </cofactor>
    <cofactor evidence="6">
        <name>Zn(2+)</name>
        <dbReference type="ChEBI" id="CHEBI:29105"/>
    </cofactor>
    <cofactor evidence="6">
        <name>Mn(2+)</name>
        <dbReference type="ChEBI" id="CHEBI:29035"/>
    </cofactor>
    <cofactor evidence="6">
        <name>Fe(2+)</name>
        <dbReference type="ChEBI" id="CHEBI:29033"/>
    </cofactor>
    <text evidence="6">Binds 2 divalent metal cations per subunit. Has a high-affinity and a low affinity metal-binding site. The true nature of the physiological cofactor is under debate. The enzyme is active with cobalt, zinc, manganese or divalent iron ions. Most likely, methionine aminopeptidases function as mononuclear Fe(2+)-metalloproteases under physiological conditions, and the catalytically relevant metal-binding site has been assigned to the histidine-containing high-affinity site.</text>
</comment>
<keyword evidence="4 6" id="KW-0479">Metal-binding</keyword>
<dbReference type="GO" id="GO:0005829">
    <property type="term" value="C:cytosol"/>
    <property type="evidence" value="ECO:0007669"/>
    <property type="project" value="TreeGrafter"/>
</dbReference>
<evidence type="ECO:0000256" key="2">
    <source>
        <dbReference type="ARBA" id="ARBA00022438"/>
    </source>
</evidence>
<dbReference type="EMBL" id="FOQA01000013">
    <property type="protein sequence ID" value="SFI35114.1"/>
    <property type="molecule type" value="Genomic_DNA"/>
</dbReference>
<feature type="binding site" evidence="6">
    <location>
        <position position="168"/>
    </location>
    <ligand>
        <name>a divalent metal cation</name>
        <dbReference type="ChEBI" id="CHEBI:60240"/>
        <label>2</label>
        <note>catalytic</note>
    </ligand>
</feature>
<feature type="binding site" evidence="6">
    <location>
        <position position="94"/>
    </location>
    <ligand>
        <name>a divalent metal cation</name>
        <dbReference type="ChEBI" id="CHEBI:60240"/>
        <label>1</label>
    </ligand>
</feature>
<dbReference type="InterPro" id="IPR001714">
    <property type="entry name" value="Pept_M24_MAP"/>
</dbReference>
<dbReference type="PROSITE" id="PS00680">
    <property type="entry name" value="MAP_1"/>
    <property type="match status" value="1"/>
</dbReference>
<evidence type="ECO:0000256" key="7">
    <source>
        <dbReference type="RuleBase" id="RU003653"/>
    </source>
</evidence>
<keyword evidence="5 6" id="KW-0378">Hydrolase</keyword>
<evidence type="ECO:0000313" key="9">
    <source>
        <dbReference type="EMBL" id="SFI35114.1"/>
    </source>
</evidence>
<dbReference type="STRING" id="69895.SAMN05192551_11325"/>
<dbReference type="GO" id="GO:0070006">
    <property type="term" value="F:metalloaminopeptidase activity"/>
    <property type="evidence" value="ECO:0007669"/>
    <property type="project" value="UniProtKB-UniRule"/>
</dbReference>
<dbReference type="Pfam" id="PF00557">
    <property type="entry name" value="Peptidase_M24"/>
    <property type="match status" value="1"/>
</dbReference>
<dbReference type="GO" id="GO:0004239">
    <property type="term" value="F:initiator methionyl aminopeptidase activity"/>
    <property type="evidence" value="ECO:0007669"/>
    <property type="project" value="UniProtKB-UniRule"/>
</dbReference>
<dbReference type="GO" id="GO:0006508">
    <property type="term" value="P:proteolysis"/>
    <property type="evidence" value="ECO:0007669"/>
    <property type="project" value="UniProtKB-KW"/>
</dbReference>
<feature type="binding site" evidence="6">
    <location>
        <position position="232"/>
    </location>
    <ligand>
        <name>a divalent metal cation</name>
        <dbReference type="ChEBI" id="CHEBI:60240"/>
        <label>2</label>
        <note>catalytic</note>
    </ligand>
</feature>
<dbReference type="RefSeq" id="WP_093373718.1">
    <property type="nucleotide sequence ID" value="NZ_FOQA01000013.1"/>
</dbReference>
<evidence type="ECO:0000256" key="3">
    <source>
        <dbReference type="ARBA" id="ARBA00022670"/>
    </source>
</evidence>
<dbReference type="Gene3D" id="3.90.230.10">
    <property type="entry name" value="Creatinase/methionine aminopeptidase superfamily"/>
    <property type="match status" value="1"/>
</dbReference>
<dbReference type="InterPro" id="IPR002467">
    <property type="entry name" value="Pept_M24A_MAP1"/>
</dbReference>
<evidence type="ECO:0000313" key="10">
    <source>
        <dbReference type="Proteomes" id="UP000199287"/>
    </source>
</evidence>
<dbReference type="Proteomes" id="UP000199287">
    <property type="component" value="Unassembled WGS sequence"/>
</dbReference>
<dbReference type="HAMAP" id="MF_01974">
    <property type="entry name" value="MetAP_1"/>
    <property type="match status" value="1"/>
</dbReference>
<feature type="binding site" evidence="6">
    <location>
        <position position="105"/>
    </location>
    <ligand>
        <name>a divalent metal cation</name>
        <dbReference type="ChEBI" id="CHEBI:60240"/>
        <label>2</label>
        <note>catalytic</note>
    </ligand>
</feature>
<dbReference type="NCBIfam" id="TIGR00500">
    <property type="entry name" value="met_pdase_I"/>
    <property type="match status" value="1"/>
</dbReference>
<dbReference type="PANTHER" id="PTHR43330:SF27">
    <property type="entry name" value="METHIONINE AMINOPEPTIDASE"/>
    <property type="match status" value="1"/>
</dbReference>
<dbReference type="EC" id="3.4.11.18" evidence="6 7"/>
<proteinExistence type="inferred from homology"/>
<dbReference type="OrthoDB" id="9802055at2"/>
<feature type="binding site" evidence="6">
    <location>
        <position position="175"/>
    </location>
    <ligand>
        <name>substrate</name>
    </ligand>
</feature>
<accession>A0A1I3HHC4</accession>
<sequence length="248" mass="27006">MIFTRSEQELMRMRRAGVIVGEVHELMKQHVRPGITTRELDEIAENHIRKCGAEPAFKGYGGFPASICSSINHQVVHGIPGNVKLADGDIISIDTGAQLEGYFSDAAKTYPVGNVSSDAQNLIDVTRQSFYEGLKYVREGCRLSDISHAIQTYAESHGFSVVRNYVGHGIGTAMHEEPQIPNFGSPGKGPRLRKGMVLAIEPMINAGSYNVHVLSDGWTVVTDDGSLSAHYEHTVAVTENLPEILTGC</sequence>
<dbReference type="SUPFAM" id="SSF55920">
    <property type="entry name" value="Creatinase/aminopeptidase"/>
    <property type="match status" value="1"/>
</dbReference>
<feature type="binding site" evidence="6">
    <location>
        <position position="77"/>
    </location>
    <ligand>
        <name>substrate</name>
    </ligand>
</feature>
<feature type="binding site" evidence="6">
    <location>
        <position position="201"/>
    </location>
    <ligand>
        <name>a divalent metal cation</name>
        <dbReference type="ChEBI" id="CHEBI:60240"/>
        <label>2</label>
        <note>catalytic</note>
    </ligand>
</feature>
<name>A0A1I3HHC4_9FIRM</name>
<dbReference type="PANTHER" id="PTHR43330">
    <property type="entry name" value="METHIONINE AMINOPEPTIDASE"/>
    <property type="match status" value="1"/>
</dbReference>
<keyword evidence="3 6" id="KW-0645">Protease</keyword>
<comment type="similarity">
    <text evidence="6">Belongs to the peptidase M24A family. Methionine aminopeptidase type 1 subfamily.</text>
</comment>
<reference evidence="10" key="1">
    <citation type="submission" date="2016-10" db="EMBL/GenBank/DDBJ databases">
        <authorList>
            <person name="Varghese N."/>
            <person name="Submissions S."/>
        </authorList>
    </citation>
    <scope>NUCLEOTIDE SEQUENCE [LARGE SCALE GENOMIC DNA]</scope>
    <source>
        <strain evidence="10">Z-7934</strain>
    </source>
</reference>
<protein>
    <recommendedName>
        <fullName evidence="6 7">Methionine aminopeptidase</fullName>
        <shortName evidence="6">MAP</shortName>
        <shortName evidence="6">MetAP</shortName>
        <ecNumber evidence="6 7">3.4.11.18</ecNumber>
    </recommendedName>
    <alternativeName>
        <fullName evidence="6">Peptidase M</fullName>
    </alternativeName>
</protein>
<keyword evidence="10" id="KW-1185">Reference proteome</keyword>
<evidence type="ECO:0000256" key="6">
    <source>
        <dbReference type="HAMAP-Rule" id="MF_01974"/>
    </source>
</evidence>
<feature type="binding site" evidence="6">
    <location>
        <position position="105"/>
    </location>
    <ligand>
        <name>a divalent metal cation</name>
        <dbReference type="ChEBI" id="CHEBI:60240"/>
        <label>1</label>
    </ligand>
</feature>
<evidence type="ECO:0000256" key="4">
    <source>
        <dbReference type="ARBA" id="ARBA00022723"/>
    </source>
</evidence>
<comment type="subunit">
    <text evidence="6">Monomer.</text>
</comment>
<feature type="binding site" evidence="6">
    <location>
        <position position="232"/>
    </location>
    <ligand>
        <name>a divalent metal cation</name>
        <dbReference type="ChEBI" id="CHEBI:60240"/>
        <label>1</label>
    </ligand>
</feature>
<dbReference type="InterPro" id="IPR000994">
    <property type="entry name" value="Pept_M24"/>
</dbReference>
<comment type="catalytic activity">
    <reaction evidence="6 7">
        <text>Release of N-terminal amino acids, preferentially methionine, from peptides and arylamides.</text>
        <dbReference type="EC" id="3.4.11.18"/>
    </reaction>
</comment>
<gene>
    <name evidence="6" type="primary">map</name>
    <name evidence="9" type="ORF">SAMN05192551_11325</name>
</gene>
<dbReference type="CDD" id="cd01086">
    <property type="entry name" value="MetAP1"/>
    <property type="match status" value="1"/>
</dbReference>
<keyword evidence="2 6" id="KW-0031">Aminopeptidase</keyword>
<comment type="function">
    <text evidence="1 6">Removes the N-terminal methionine from nascent proteins. The N-terminal methionine is often cleaved when the second residue in the primary sequence is small and uncharged (Met-Ala-, Cys, Gly, Pro, Ser, Thr, or Val). Requires deformylation of the N(alpha)-formylated initiator methionine before it can be hydrolyzed.</text>
</comment>
<evidence type="ECO:0000256" key="1">
    <source>
        <dbReference type="ARBA" id="ARBA00002521"/>
    </source>
</evidence>